<evidence type="ECO:0000256" key="2">
    <source>
        <dbReference type="ARBA" id="ARBA00004141"/>
    </source>
</evidence>
<comment type="caution">
    <text evidence="11">The sequence shown here is derived from an EMBL/GenBank/DDBJ whole genome shotgun (WGS) entry which is preliminary data.</text>
</comment>
<evidence type="ECO:0000256" key="8">
    <source>
        <dbReference type="ARBA" id="ARBA00023136"/>
    </source>
</evidence>
<dbReference type="AlphaFoldDB" id="A0A0B8T2A4"/>
<evidence type="ECO:0000259" key="10">
    <source>
        <dbReference type="Pfam" id="PF01578"/>
    </source>
</evidence>
<evidence type="ECO:0000256" key="4">
    <source>
        <dbReference type="ARBA" id="ARBA00016463"/>
    </source>
</evidence>
<keyword evidence="5 9" id="KW-0812">Transmembrane</keyword>
<evidence type="ECO:0000256" key="6">
    <source>
        <dbReference type="ARBA" id="ARBA00022748"/>
    </source>
</evidence>
<keyword evidence="8 9" id="KW-0472">Membrane</keyword>
<feature type="transmembrane region" description="Helical" evidence="9">
    <location>
        <begin position="188"/>
        <end position="208"/>
    </location>
</feature>
<dbReference type="OrthoDB" id="9814290at2"/>
<evidence type="ECO:0000256" key="5">
    <source>
        <dbReference type="ARBA" id="ARBA00022692"/>
    </source>
</evidence>
<evidence type="ECO:0000313" key="12">
    <source>
        <dbReference type="Proteomes" id="UP000031802"/>
    </source>
</evidence>
<reference evidence="12" key="1">
    <citation type="submission" date="2014-04" db="EMBL/GenBank/DDBJ databases">
        <title>Whole-Genome optical mapping and complete genome sequence of Sphingobacterium deserti sp. nov., a new spaces isolated from desert in the west of China.</title>
        <authorList>
            <person name="Teng C."/>
            <person name="Zhou Z."/>
            <person name="Li X."/>
            <person name="Chen M."/>
            <person name="Lin M."/>
            <person name="Wang L."/>
            <person name="Su S."/>
            <person name="Zhang C."/>
            <person name="Zhang W."/>
        </authorList>
    </citation>
    <scope>NUCLEOTIDE SEQUENCE [LARGE SCALE GENOMIC DNA]</scope>
    <source>
        <strain evidence="12">ACCC05744</strain>
    </source>
</reference>
<evidence type="ECO:0000313" key="11">
    <source>
        <dbReference type="EMBL" id="KGE15342.1"/>
    </source>
</evidence>
<dbReference type="GO" id="GO:0017004">
    <property type="term" value="P:cytochrome complex assembly"/>
    <property type="evidence" value="ECO:0007669"/>
    <property type="project" value="UniProtKB-KW"/>
</dbReference>
<dbReference type="GO" id="GO:0015232">
    <property type="term" value="F:heme transmembrane transporter activity"/>
    <property type="evidence" value="ECO:0007669"/>
    <property type="project" value="InterPro"/>
</dbReference>
<dbReference type="RefSeq" id="WP_037496127.1">
    <property type="nucleotide sequence ID" value="NZ_JJMU01000014.1"/>
</dbReference>
<dbReference type="InterPro" id="IPR003557">
    <property type="entry name" value="Cyt_c_biogenesis_CcmC"/>
</dbReference>
<dbReference type="PANTHER" id="PTHR30071:SF1">
    <property type="entry name" value="CYTOCHROME B_B6 PROTEIN-RELATED"/>
    <property type="match status" value="1"/>
</dbReference>
<sequence length="221" mass="25064">MRKSWWKILGLVMVASAIVAGLLGPVPVLPILHETIRNVYFHVPMWFAMVTLYLISVIYSVKYLSSGKTSHDLMAVEAVNTGIIFCAIGLLTGMLWANITWGEPWPNDPKLNGSAIATLMYLAYLVLRNALEEEQKRAKISAVYNIFAFPVMIVLLYILPKMTDSLHPGSGGNGTFRDLDMNSQMRPIFYISVIGWILIGIWIFTLRYRLRLLENRKNQID</sequence>
<dbReference type="InterPro" id="IPR002541">
    <property type="entry name" value="Cyt_c_assembly"/>
</dbReference>
<dbReference type="PRINTS" id="PR01386">
    <property type="entry name" value="CCMCBIOGNSIS"/>
</dbReference>
<name>A0A0B8T2A4_9SPHI</name>
<dbReference type="EMBL" id="JJMU01000014">
    <property type="protein sequence ID" value="KGE15342.1"/>
    <property type="molecule type" value="Genomic_DNA"/>
</dbReference>
<gene>
    <name evidence="11" type="ORF">DI53_1023</name>
</gene>
<dbReference type="Proteomes" id="UP000031802">
    <property type="component" value="Unassembled WGS sequence"/>
</dbReference>
<evidence type="ECO:0000256" key="3">
    <source>
        <dbReference type="ARBA" id="ARBA00005840"/>
    </source>
</evidence>
<feature type="transmembrane region" description="Helical" evidence="9">
    <location>
        <begin position="111"/>
        <end position="130"/>
    </location>
</feature>
<dbReference type="InterPro" id="IPR045062">
    <property type="entry name" value="Cyt_c_biogenesis_CcsA/CcmC"/>
</dbReference>
<evidence type="ECO:0000256" key="9">
    <source>
        <dbReference type="SAM" id="Phobius"/>
    </source>
</evidence>
<keyword evidence="7 9" id="KW-1133">Transmembrane helix</keyword>
<keyword evidence="6" id="KW-0201">Cytochrome c-type biogenesis</keyword>
<feature type="domain" description="Cytochrome c assembly protein" evidence="10">
    <location>
        <begin position="37"/>
        <end position="158"/>
    </location>
</feature>
<dbReference type="PATRIC" id="fig|1229276.3.peg.1055"/>
<proteinExistence type="inferred from homology"/>
<dbReference type="GO" id="GO:0020037">
    <property type="term" value="F:heme binding"/>
    <property type="evidence" value="ECO:0007669"/>
    <property type="project" value="InterPro"/>
</dbReference>
<protein>
    <recommendedName>
        <fullName evidence="4">Heme exporter protein C</fullName>
    </recommendedName>
</protein>
<dbReference type="PANTHER" id="PTHR30071">
    <property type="entry name" value="HEME EXPORTER PROTEIN C"/>
    <property type="match status" value="1"/>
</dbReference>
<feature type="transmembrane region" description="Helical" evidence="9">
    <location>
        <begin position="39"/>
        <end position="61"/>
    </location>
</feature>
<feature type="transmembrane region" description="Helical" evidence="9">
    <location>
        <begin position="142"/>
        <end position="159"/>
    </location>
</feature>
<accession>A0A0B8T2A4</accession>
<feature type="transmembrane region" description="Helical" evidence="9">
    <location>
        <begin position="73"/>
        <end position="99"/>
    </location>
</feature>
<organism evidence="11 12">
    <name type="scientific">Sphingobacterium deserti</name>
    <dbReference type="NCBI Taxonomy" id="1229276"/>
    <lineage>
        <taxon>Bacteria</taxon>
        <taxon>Pseudomonadati</taxon>
        <taxon>Bacteroidota</taxon>
        <taxon>Sphingobacteriia</taxon>
        <taxon>Sphingobacteriales</taxon>
        <taxon>Sphingobacteriaceae</taxon>
        <taxon>Sphingobacterium</taxon>
    </lineage>
</organism>
<evidence type="ECO:0000256" key="1">
    <source>
        <dbReference type="ARBA" id="ARBA00002442"/>
    </source>
</evidence>
<comment type="function">
    <text evidence="1">Required for the export of heme to the periplasm for the biogenesis of c-type cytochromes.</text>
</comment>
<dbReference type="STRING" id="1229276.DI53_1023"/>
<dbReference type="GO" id="GO:0005886">
    <property type="term" value="C:plasma membrane"/>
    <property type="evidence" value="ECO:0007669"/>
    <property type="project" value="TreeGrafter"/>
</dbReference>
<keyword evidence="12" id="KW-1185">Reference proteome</keyword>
<dbReference type="Pfam" id="PF01578">
    <property type="entry name" value="Cytochrom_C_asm"/>
    <property type="match status" value="1"/>
</dbReference>
<comment type="subcellular location">
    <subcellularLocation>
        <location evidence="2">Membrane</location>
        <topology evidence="2">Multi-pass membrane protein</topology>
    </subcellularLocation>
</comment>
<dbReference type="eggNOG" id="COG0755">
    <property type="taxonomic scope" value="Bacteria"/>
</dbReference>
<reference evidence="11 12" key="2">
    <citation type="journal article" date="2015" name="PLoS ONE">
        <title>Whole-Genome Optical Mapping and Finished Genome Sequence of Sphingobacterium deserti sp. nov., a New Species Isolated from the Western Desert of China.</title>
        <authorList>
            <person name="Teng C."/>
            <person name="Zhou Z."/>
            <person name="Molnar I."/>
            <person name="Li X."/>
            <person name="Tang R."/>
            <person name="Chen M."/>
            <person name="Wang L."/>
            <person name="Su S."/>
            <person name="Zhang W."/>
            <person name="Lin M."/>
        </authorList>
    </citation>
    <scope>NUCLEOTIDE SEQUENCE [LARGE SCALE GENOMIC DNA]</scope>
    <source>
        <strain evidence="12">ACCC05744</strain>
    </source>
</reference>
<evidence type="ECO:0000256" key="7">
    <source>
        <dbReference type="ARBA" id="ARBA00022989"/>
    </source>
</evidence>
<comment type="similarity">
    <text evidence="3">Belongs to the CcmC/CycZ/HelC family.</text>
</comment>